<name>A0AC61PN56_9FIRM</name>
<dbReference type="EMBL" id="FWXZ01000004">
    <property type="protein sequence ID" value="SMC74147.1"/>
    <property type="molecule type" value="Genomic_DNA"/>
</dbReference>
<comment type="caution">
    <text evidence="1">The sequence shown here is derived from an EMBL/GenBank/DDBJ whole genome shotgun (WGS) entry which is preliminary data.</text>
</comment>
<evidence type="ECO:0000313" key="2">
    <source>
        <dbReference type="Proteomes" id="UP000192328"/>
    </source>
</evidence>
<accession>A0AC61PN56</accession>
<protein>
    <submittedName>
        <fullName evidence="1">Aryl-phospho-beta-D-glucosidase BglC, GH1 family</fullName>
    </submittedName>
</protein>
<proteinExistence type="predicted"/>
<reference evidence="1" key="1">
    <citation type="submission" date="2017-04" db="EMBL/GenBank/DDBJ databases">
        <authorList>
            <person name="Varghese N."/>
            <person name="Submissions S."/>
        </authorList>
    </citation>
    <scope>NUCLEOTIDE SEQUENCE</scope>
    <source>
        <strain evidence="1">WTE2008</strain>
    </source>
</reference>
<organism evidence="1 2">
    <name type="scientific">Aristaeella lactis</name>
    <dbReference type="NCBI Taxonomy" id="3046383"/>
    <lineage>
        <taxon>Bacteria</taxon>
        <taxon>Bacillati</taxon>
        <taxon>Bacillota</taxon>
        <taxon>Clostridia</taxon>
        <taxon>Eubacteriales</taxon>
        <taxon>Aristaeellaceae</taxon>
        <taxon>Aristaeella</taxon>
    </lineage>
</organism>
<dbReference type="Proteomes" id="UP000192328">
    <property type="component" value="Unassembled WGS sequence"/>
</dbReference>
<sequence length="318" mass="36555">MKMKDFGFYRGVNLGGWFSQCDYSKERLDHFITEPDIDVIAGWGLDHVRIPMDYNVLETAEGGLSTEGFDRIAKAVEWCKKRGLKVVLDLHKTAGYSFDAAHQESGFFGSALYQERFYRLWEGLAERFNDPENIAFELLNEVTDASVIGEWNRIVAEAIARIRKIAPRSLILVGSYWNNSPEAVKDLDMPADDRVIYNFHCYDPLIFTHQGATWIPDPAFDIDRRVSFEEADITPEYFEKQFASAIETAKARGTTLYCGEYGVIDRATPEDTVKWFRTINEVFEKHGIARSAWSYRQMDFGLSDTRLDGVRDELVKYL</sequence>
<gene>
    <name evidence="1" type="ORF">SAMN06297397_2311</name>
</gene>
<keyword evidence="2" id="KW-1185">Reference proteome</keyword>
<evidence type="ECO:0000313" key="1">
    <source>
        <dbReference type="EMBL" id="SMC74147.1"/>
    </source>
</evidence>